<keyword evidence="5 8" id="KW-0812">Transmembrane</keyword>
<organism evidence="11 12">
    <name type="scientific">Morella rubra</name>
    <name type="common">Chinese bayberry</name>
    <dbReference type="NCBI Taxonomy" id="262757"/>
    <lineage>
        <taxon>Eukaryota</taxon>
        <taxon>Viridiplantae</taxon>
        <taxon>Streptophyta</taxon>
        <taxon>Embryophyta</taxon>
        <taxon>Tracheophyta</taxon>
        <taxon>Spermatophyta</taxon>
        <taxon>Magnoliopsida</taxon>
        <taxon>eudicotyledons</taxon>
        <taxon>Gunneridae</taxon>
        <taxon>Pentapetalae</taxon>
        <taxon>rosids</taxon>
        <taxon>fabids</taxon>
        <taxon>Fagales</taxon>
        <taxon>Myricaceae</taxon>
        <taxon>Morella</taxon>
    </lineage>
</organism>
<keyword evidence="4 8" id="KW-1003">Cell membrane</keyword>
<dbReference type="InterPro" id="IPR002156">
    <property type="entry name" value="RNaseH_domain"/>
</dbReference>
<evidence type="ECO:0000256" key="7">
    <source>
        <dbReference type="ARBA" id="ARBA00023136"/>
    </source>
</evidence>
<evidence type="ECO:0000259" key="9">
    <source>
        <dbReference type="Pfam" id="PF04535"/>
    </source>
</evidence>
<proteinExistence type="inferred from homology"/>
<dbReference type="InterPro" id="IPR044730">
    <property type="entry name" value="RNase_H-like_dom_plant"/>
</dbReference>
<evidence type="ECO:0000259" key="10">
    <source>
        <dbReference type="Pfam" id="PF13456"/>
    </source>
</evidence>
<dbReference type="CDD" id="cd06222">
    <property type="entry name" value="RNase_H_like"/>
    <property type="match status" value="1"/>
</dbReference>
<dbReference type="PANTHER" id="PTHR32021:SF32">
    <property type="entry name" value="CASP-LIKE PROTEIN 5C3"/>
    <property type="match status" value="1"/>
</dbReference>
<name>A0A6A1V3J3_9ROSI</name>
<evidence type="ECO:0000256" key="1">
    <source>
        <dbReference type="ARBA" id="ARBA00004651"/>
    </source>
</evidence>
<protein>
    <recommendedName>
        <fullName evidence="8">CASP-like protein</fullName>
    </recommendedName>
</protein>
<dbReference type="InterPro" id="IPR045009">
    <property type="entry name" value="CASPL-5"/>
</dbReference>
<gene>
    <name evidence="11" type="ORF">CJ030_MR7G011534</name>
</gene>
<evidence type="ECO:0000313" key="12">
    <source>
        <dbReference type="Proteomes" id="UP000516437"/>
    </source>
</evidence>
<dbReference type="Pfam" id="PF04535">
    <property type="entry name" value="CASP_dom"/>
    <property type="match status" value="1"/>
</dbReference>
<feature type="domain" description="Casparian strip membrane protein" evidence="9">
    <location>
        <begin position="8"/>
        <end position="137"/>
    </location>
</feature>
<comment type="caution">
    <text evidence="8">Lacks conserved residue(s) required for the propagation of feature annotation.</text>
</comment>
<dbReference type="AlphaFoldDB" id="A0A6A1V3J3"/>
<dbReference type="Gene3D" id="3.30.420.10">
    <property type="entry name" value="Ribonuclease H-like superfamily/Ribonuclease H"/>
    <property type="match status" value="1"/>
</dbReference>
<dbReference type="GO" id="GO:0004523">
    <property type="term" value="F:RNA-DNA hybrid ribonuclease activity"/>
    <property type="evidence" value="ECO:0007669"/>
    <property type="project" value="InterPro"/>
</dbReference>
<dbReference type="InterPro" id="IPR036397">
    <property type="entry name" value="RNaseH_sf"/>
</dbReference>
<dbReference type="Proteomes" id="UP000516437">
    <property type="component" value="Chromosome 7"/>
</dbReference>
<sequence length="420" mass="46749">MDEVPGSVGTSAGFSLRLGQTIFSSASLLFMSLGVEFYSYTAFCYLVTIMGLVIPWSFTLAIVDGYSVLVKCPIRQRGILLIIVVGDWVLAILTLAAASSTVSVVNLLLHSNGSYCPPKFCSRYQISAAMAFLSWFLTSASALFNLCFKMLGVEKALTRGIFFMTKTMVRKGNENEAFSPRNDNNLQVCTALSSPNFQPDWSIVPFILDIKLILEDHASWNFVHVRRNGILRSVQRRFSDHLAAWELSEDSTTLSWIPPPEGVIKINFDTTVKDNSLYAAAVCRDSRGKILLIRTDKTPGSSPIKGEARAARLAFSLAQDQAIQVEGDALSFVNQVTDSTSTPDWIIEGEVRTIRLLLQDQFAWSFQWTPREGNYMAHYSVKWCMTHVLQGDFFAEDISPAPDIVTCDDPAVFSRVLQRK</sequence>
<comment type="subunit">
    <text evidence="3 8">Homodimer and heterodimers.</text>
</comment>
<evidence type="ECO:0000256" key="8">
    <source>
        <dbReference type="RuleBase" id="RU361233"/>
    </source>
</evidence>
<dbReference type="InterPro" id="IPR006702">
    <property type="entry name" value="CASP_dom"/>
</dbReference>
<feature type="transmembrane region" description="Helical" evidence="8">
    <location>
        <begin position="37"/>
        <end position="58"/>
    </location>
</feature>
<dbReference type="GO" id="GO:0003676">
    <property type="term" value="F:nucleic acid binding"/>
    <property type="evidence" value="ECO:0007669"/>
    <property type="project" value="InterPro"/>
</dbReference>
<dbReference type="EMBL" id="RXIC02000025">
    <property type="protein sequence ID" value="KAB1207213.1"/>
    <property type="molecule type" value="Genomic_DNA"/>
</dbReference>
<dbReference type="OrthoDB" id="1881155at2759"/>
<feature type="transmembrane region" description="Helical" evidence="8">
    <location>
        <begin position="79"/>
        <end position="104"/>
    </location>
</feature>
<dbReference type="SUPFAM" id="SSF53098">
    <property type="entry name" value="Ribonuclease H-like"/>
    <property type="match status" value="1"/>
</dbReference>
<evidence type="ECO:0000313" key="11">
    <source>
        <dbReference type="EMBL" id="KAB1207213.1"/>
    </source>
</evidence>
<evidence type="ECO:0000256" key="6">
    <source>
        <dbReference type="ARBA" id="ARBA00022989"/>
    </source>
</evidence>
<reference evidence="11 12" key="1">
    <citation type="journal article" date="2019" name="Plant Biotechnol. J.">
        <title>The red bayberry genome and genetic basis of sex determination.</title>
        <authorList>
            <person name="Jia H.M."/>
            <person name="Jia H.J."/>
            <person name="Cai Q.L."/>
            <person name="Wang Y."/>
            <person name="Zhao H.B."/>
            <person name="Yang W.F."/>
            <person name="Wang G.Y."/>
            <person name="Li Y.H."/>
            <person name="Zhan D.L."/>
            <person name="Shen Y.T."/>
            <person name="Niu Q.F."/>
            <person name="Chang L."/>
            <person name="Qiu J."/>
            <person name="Zhao L."/>
            <person name="Xie H.B."/>
            <person name="Fu W.Y."/>
            <person name="Jin J."/>
            <person name="Li X.W."/>
            <person name="Jiao Y."/>
            <person name="Zhou C.C."/>
            <person name="Tu T."/>
            <person name="Chai C.Y."/>
            <person name="Gao J.L."/>
            <person name="Fan L.J."/>
            <person name="van de Weg E."/>
            <person name="Wang J.Y."/>
            <person name="Gao Z.S."/>
        </authorList>
    </citation>
    <scope>NUCLEOTIDE SEQUENCE [LARGE SCALE GENOMIC DNA]</scope>
    <source>
        <tissue evidence="11">Leaves</tissue>
    </source>
</reference>
<feature type="transmembrane region" description="Helical" evidence="8">
    <location>
        <begin position="124"/>
        <end position="148"/>
    </location>
</feature>
<keyword evidence="6 8" id="KW-1133">Transmembrane helix</keyword>
<dbReference type="InterPro" id="IPR012337">
    <property type="entry name" value="RNaseH-like_sf"/>
</dbReference>
<evidence type="ECO:0000256" key="3">
    <source>
        <dbReference type="ARBA" id="ARBA00011489"/>
    </source>
</evidence>
<dbReference type="PANTHER" id="PTHR32021">
    <property type="entry name" value="CASP-LIKE PROTEIN 5B3"/>
    <property type="match status" value="1"/>
</dbReference>
<evidence type="ECO:0000256" key="2">
    <source>
        <dbReference type="ARBA" id="ARBA00007651"/>
    </source>
</evidence>
<evidence type="ECO:0000256" key="4">
    <source>
        <dbReference type="ARBA" id="ARBA00022475"/>
    </source>
</evidence>
<comment type="similarity">
    <text evidence="2 8">Belongs to the Casparian strip membrane proteins (CASP) family.</text>
</comment>
<keyword evidence="12" id="KW-1185">Reference proteome</keyword>
<dbReference type="GO" id="GO:0005886">
    <property type="term" value="C:plasma membrane"/>
    <property type="evidence" value="ECO:0007669"/>
    <property type="project" value="UniProtKB-SubCell"/>
</dbReference>
<accession>A0A6A1V3J3</accession>
<feature type="domain" description="RNase H type-1" evidence="10">
    <location>
        <begin position="267"/>
        <end position="384"/>
    </location>
</feature>
<dbReference type="Pfam" id="PF13456">
    <property type="entry name" value="RVT_3"/>
    <property type="match status" value="1"/>
</dbReference>
<keyword evidence="7 8" id="KW-0472">Membrane</keyword>
<evidence type="ECO:0000256" key="5">
    <source>
        <dbReference type="ARBA" id="ARBA00022692"/>
    </source>
</evidence>
<comment type="caution">
    <text evidence="11">The sequence shown here is derived from an EMBL/GenBank/DDBJ whole genome shotgun (WGS) entry which is preliminary data.</text>
</comment>
<comment type="subcellular location">
    <subcellularLocation>
        <location evidence="1 8">Cell membrane</location>
        <topology evidence="1 8">Multi-pass membrane protein</topology>
    </subcellularLocation>
</comment>